<dbReference type="STRING" id="1149755.A0A2J6QT57"/>
<evidence type="ECO:0000313" key="9">
    <source>
        <dbReference type="EMBL" id="PMD29410.1"/>
    </source>
</evidence>
<evidence type="ECO:0000256" key="1">
    <source>
        <dbReference type="ARBA" id="ARBA00004123"/>
    </source>
</evidence>
<feature type="region of interest" description="Disordered" evidence="7">
    <location>
        <begin position="1421"/>
        <end position="1741"/>
    </location>
</feature>
<accession>A0A2J6QT57</accession>
<keyword evidence="6" id="KW-0131">Cell cycle</keyword>
<feature type="region of interest" description="Disordered" evidence="7">
    <location>
        <begin position="1758"/>
        <end position="1783"/>
    </location>
</feature>
<proteinExistence type="predicted"/>
<feature type="region of interest" description="Disordered" evidence="7">
    <location>
        <begin position="1383"/>
        <end position="1407"/>
    </location>
</feature>
<reference evidence="9 10" key="1">
    <citation type="submission" date="2016-04" db="EMBL/GenBank/DDBJ databases">
        <title>A degradative enzymes factory behind the ericoid mycorrhizal symbiosis.</title>
        <authorList>
            <consortium name="DOE Joint Genome Institute"/>
            <person name="Martino E."/>
            <person name="Morin E."/>
            <person name="Grelet G."/>
            <person name="Kuo A."/>
            <person name="Kohler A."/>
            <person name="Daghino S."/>
            <person name="Barry K."/>
            <person name="Choi C."/>
            <person name="Cichocki N."/>
            <person name="Clum A."/>
            <person name="Copeland A."/>
            <person name="Hainaut M."/>
            <person name="Haridas S."/>
            <person name="Labutti K."/>
            <person name="Lindquist E."/>
            <person name="Lipzen A."/>
            <person name="Khouja H.-R."/>
            <person name="Murat C."/>
            <person name="Ohm R."/>
            <person name="Olson A."/>
            <person name="Spatafora J."/>
            <person name="Veneault-Fourrey C."/>
            <person name="Henrissat B."/>
            <person name="Grigoriev I."/>
            <person name="Martin F."/>
            <person name="Perotto S."/>
        </authorList>
    </citation>
    <scope>NUCLEOTIDE SEQUENCE [LARGE SCALE GENOMIC DNA]</scope>
    <source>
        <strain evidence="9 10">F</strain>
    </source>
</reference>
<evidence type="ECO:0000256" key="4">
    <source>
        <dbReference type="ARBA" id="ARBA00022895"/>
    </source>
</evidence>
<evidence type="ECO:0000259" key="8">
    <source>
        <dbReference type="Pfam" id="PF12231"/>
    </source>
</evidence>
<dbReference type="InterPro" id="IPR016024">
    <property type="entry name" value="ARM-type_fold"/>
</dbReference>
<gene>
    <name evidence="9" type="ORF">L207DRAFT_520926</name>
</gene>
<feature type="region of interest" description="Disordered" evidence="7">
    <location>
        <begin position="1"/>
        <end position="70"/>
    </location>
</feature>
<keyword evidence="10" id="KW-1185">Reference proteome</keyword>
<feature type="compositionally biased region" description="Acidic residues" evidence="7">
    <location>
        <begin position="1773"/>
        <end position="1783"/>
    </location>
</feature>
<feature type="compositionally biased region" description="Basic residues" evidence="7">
    <location>
        <begin position="1701"/>
        <end position="1719"/>
    </location>
</feature>
<dbReference type="PANTHER" id="PTHR22928">
    <property type="entry name" value="TELOMERE-ASSOCIATED PROTEIN RIF1"/>
    <property type="match status" value="1"/>
</dbReference>
<feature type="compositionally biased region" description="Basic and acidic residues" evidence="7">
    <location>
        <begin position="1830"/>
        <end position="1849"/>
    </location>
</feature>
<evidence type="ECO:0000256" key="6">
    <source>
        <dbReference type="ARBA" id="ARBA00023306"/>
    </source>
</evidence>
<feature type="region of interest" description="Disordered" evidence="7">
    <location>
        <begin position="1171"/>
        <end position="1206"/>
    </location>
</feature>
<dbReference type="InterPro" id="IPR022031">
    <property type="entry name" value="Rif1_N"/>
</dbReference>
<dbReference type="SUPFAM" id="SSF48371">
    <property type="entry name" value="ARM repeat"/>
    <property type="match status" value="1"/>
</dbReference>
<evidence type="ECO:0000256" key="5">
    <source>
        <dbReference type="ARBA" id="ARBA00023242"/>
    </source>
</evidence>
<name>A0A2J6QT57_HYAVF</name>
<protein>
    <recommendedName>
        <fullName evidence="8">Telomere-associated protein Rif1 N-terminal domain-containing protein</fullName>
    </recommendedName>
</protein>
<feature type="compositionally biased region" description="Basic and acidic residues" evidence="7">
    <location>
        <begin position="1261"/>
        <end position="1274"/>
    </location>
</feature>
<evidence type="ECO:0000256" key="3">
    <source>
        <dbReference type="ARBA" id="ARBA00022454"/>
    </source>
</evidence>
<evidence type="ECO:0000256" key="2">
    <source>
        <dbReference type="ARBA" id="ARBA00004574"/>
    </source>
</evidence>
<dbReference type="PANTHER" id="PTHR22928:SF3">
    <property type="entry name" value="TELOMERE-ASSOCIATED PROTEIN RIF1"/>
    <property type="match status" value="1"/>
</dbReference>
<dbReference type="GO" id="GO:0000723">
    <property type="term" value="P:telomere maintenance"/>
    <property type="evidence" value="ECO:0007669"/>
    <property type="project" value="TreeGrafter"/>
</dbReference>
<feature type="region of interest" description="Disordered" evidence="7">
    <location>
        <begin position="90"/>
        <end position="138"/>
    </location>
</feature>
<organism evidence="9 10">
    <name type="scientific">Hyaloscypha variabilis (strain UAMH 11265 / GT02V1 / F)</name>
    <name type="common">Meliniomyces variabilis</name>
    <dbReference type="NCBI Taxonomy" id="1149755"/>
    <lineage>
        <taxon>Eukaryota</taxon>
        <taxon>Fungi</taxon>
        <taxon>Dikarya</taxon>
        <taxon>Ascomycota</taxon>
        <taxon>Pezizomycotina</taxon>
        <taxon>Leotiomycetes</taxon>
        <taxon>Helotiales</taxon>
        <taxon>Hyaloscyphaceae</taxon>
        <taxon>Hyaloscypha</taxon>
        <taxon>Hyaloscypha variabilis</taxon>
    </lineage>
</organism>
<evidence type="ECO:0000256" key="7">
    <source>
        <dbReference type="SAM" id="MobiDB-lite"/>
    </source>
</evidence>
<dbReference type="GO" id="GO:0140445">
    <property type="term" value="C:chromosome, telomeric repeat region"/>
    <property type="evidence" value="ECO:0007669"/>
    <property type="project" value="TreeGrafter"/>
</dbReference>
<dbReference type="Pfam" id="PF12231">
    <property type="entry name" value="Rif1_N"/>
    <property type="match status" value="1"/>
</dbReference>
<dbReference type="OrthoDB" id="5399929at2759"/>
<feature type="domain" description="Telomere-associated protein Rif1 N-terminal" evidence="8">
    <location>
        <begin position="159"/>
        <end position="526"/>
    </location>
</feature>
<keyword evidence="4" id="KW-0779">Telomere</keyword>
<feature type="compositionally biased region" description="Polar residues" evidence="7">
    <location>
        <begin position="55"/>
        <end position="67"/>
    </location>
</feature>
<dbReference type="Proteomes" id="UP000235786">
    <property type="component" value="Unassembled WGS sequence"/>
</dbReference>
<evidence type="ECO:0000313" key="10">
    <source>
        <dbReference type="Proteomes" id="UP000235786"/>
    </source>
</evidence>
<dbReference type="GO" id="GO:0005634">
    <property type="term" value="C:nucleus"/>
    <property type="evidence" value="ECO:0007669"/>
    <property type="project" value="UniProtKB-SubCell"/>
</dbReference>
<feature type="region of interest" description="Disordered" evidence="7">
    <location>
        <begin position="1245"/>
        <end position="1371"/>
    </location>
</feature>
<sequence length="1966" mass="217904">MVEPAPVSTLPPLLQAARPPTPPRESHHNDAKSTGLVGRFFQKESSSRRSSSNSAFTLDSSAESPSQPAGVFSRKKVGFADWTEYNEPPAATFDGKGEIKHIVQPLPPSSERKPSKSILKPSNGSYEDEHSGIGGSTKLLPPHHHATFATMLESIVQQLAGKDKSSKQDAYLMLSSSLKASDNVPDMKALRDKMPLLCQFIWRDLTEKLESGSTDSTLVTKALVLLSSFLQKPAVADTFPADFPLHIIEHAIKILEDGSASKDIVKHLLFVLAQQNFSPKIMNQERTNRLINALHGVESHVKGKSIVMGRIDVYRVLVRQSKPHMLSNTIWIQDLFTDMLSSIREIRNQAITFGLEASFLLGRETNVSRAVSNLFKVETTDEDEGPKFADYYAAKLKESVKKKDASSTTVPQIFSVLILFLRNKPQLLEQWAYLQLFLNVLQLCFNSGDTATKTEANYAWNRFVYAILPNEKTSHNMRSMLSKPLKVQLQRSSRKATLNSVCNLLYYALRPDSSPAQLDIYWDEYVVGIVGQYLVAGVRSDPDLIAKDASDACNILYGLFDPITLPPWTETRAMENFQQSTVDARELPALDAKWLRKSHSRVFPLLGDLLEKLYWDLGEDSDVSRLWGAYITSIASPMKQEVKVSIDTMGCVASLFSLLHKTWTAGPKNVGSIKPRRESPIPLSTSAFLRSFEKLVLTAINGLGLHAFTEKLLCITQDTFIAIVTPSQHPKKPRGITKPPLQHLILLLTSLSPNLEYDKGFSEMVGRILLPFFKSRTSRKSRLDLVRELLLLLPTDGRAPSKLIWQVFADFAAIAVDTRDEKELNRNSEQPLGMEYREVVRILEIGTILYPNQPVSSWNVLFGAVATSATLDAGDAGRAIAVIEPLSQLFIPPLWKATTTVPGLAYLHMLLGRAVPYPKDRQALDAARKRLWGTENASLKATLFDPYVCLYEYAQASLVAAYEAFSAQRNLDYADLISSIQTFLNRCPTELSLDVLTQIQRGISCWITDGSNKAGGNTPLSKSVRGLWATVTKILSKLPALYTHTKILSDLEPLICSGLESKHKYFVSESIRLWNSVFGDCKAGLEYPELLKAALLRLRPFADIQMPSFAESLESELLVDQRQPTEFTDSQDDSSIHSGYSSLDVAFKQNLEPHLHSSILRKIRQSTPQVIIEVGRTQSRKRSREATPEVSNRKSRKREVTPRLRHDDSQVQFEAIESSPMADRVVDSQLLTEKQKEVKERQLAEAAMFPDLRSSPLPKAKSIERSVEDPELPARRSSSKMRARLSPNVLRQTTPTLVLPSDDDNQVPSSPTPTRSLRGETKALDPPSSPPEATENKHVEYSEDVPSSPPEGSPEPDNDTTVPLDPSAQIDPCAIEISNRTISTFESTPVERGSSPVDPSAQLQATEAEHIRRTANLNEQLLREESTEAALDPVTNPQLPGTPTRTELESASNQQTPKTPQFVDARSSPASSNKLSANGDVFEDAISSPQLDDAKTRPEASSSPLSDADDSSMLRLVAEYDEGSGRPGRHVSFVEGKENVERILTSPPEQTTSPAGPSPRKLSLRKRSSENEDKAPSPPLEVQRSSSDPSLIPETPAAQPTKSSTKIIIDGYEYDEEDTIVVDTSSLKRKDGRPTANRRGATRKPNTYASTKRKFLVEDPNEVPDSQDAKGGAEKKGKRRLVENTSEIADSPVVKATAQKRPPKKISPTKKRQSGRLKRVSQVSELETDADVDQSQSPSVDLDASVLDASVLEMEIDDSTTDVLTSDAKETTVDEEVEEEELLDETRDILRTIEDVSSPGEDIDMAATVEELFNSIELHEASIGEPVPASEDRATTPDIDRIEETRIEETIINEGAFKDESSPAPETPASDEDPSAEVLATSSDLMDSPALAEEQASTAEPNEVAPEISENQRMKGKLESFIEDLKSAALSREEISEYEDMFYDAKEHLYGAARRWRERERNEMKM</sequence>
<keyword evidence="3" id="KW-0158">Chromosome</keyword>
<feature type="compositionally biased region" description="Polar residues" evidence="7">
    <location>
        <begin position="1306"/>
        <end position="1315"/>
    </location>
</feature>
<comment type="subcellular location">
    <subcellularLocation>
        <location evidence="2">Chromosome</location>
        <location evidence="2">Telomere</location>
    </subcellularLocation>
    <subcellularLocation>
        <location evidence="1">Nucleus</location>
    </subcellularLocation>
</comment>
<feature type="compositionally biased region" description="Polar residues" evidence="7">
    <location>
        <begin position="1435"/>
        <end position="1459"/>
    </location>
</feature>
<dbReference type="EMBL" id="KZ613974">
    <property type="protein sequence ID" value="PMD29410.1"/>
    <property type="molecule type" value="Genomic_DNA"/>
</dbReference>
<keyword evidence="5" id="KW-0539">Nucleus</keyword>
<feature type="region of interest" description="Disordered" evidence="7">
    <location>
        <begin position="1820"/>
        <end position="1913"/>
    </location>
</feature>